<dbReference type="GO" id="GO:0003841">
    <property type="term" value="F:1-acylglycerol-3-phosphate O-acyltransferase activity"/>
    <property type="evidence" value="ECO:0007669"/>
    <property type="project" value="UniProtKB-UniRule"/>
</dbReference>
<dbReference type="EMBL" id="JACONZ010000001">
    <property type="protein sequence ID" value="MBC5580845.1"/>
    <property type="molecule type" value="Genomic_DNA"/>
</dbReference>
<gene>
    <name evidence="10" type="ORF">H8S23_04945</name>
</gene>
<evidence type="ECO:0000256" key="5">
    <source>
        <dbReference type="ARBA" id="ARBA00023098"/>
    </source>
</evidence>
<dbReference type="InterPro" id="IPR004552">
    <property type="entry name" value="AGP_acyltrans"/>
</dbReference>
<dbReference type="SUPFAM" id="SSF69593">
    <property type="entry name" value="Glycerol-3-phosphate (1)-acyltransferase"/>
    <property type="match status" value="1"/>
</dbReference>
<dbReference type="Proteomes" id="UP000659630">
    <property type="component" value="Unassembled WGS sequence"/>
</dbReference>
<dbReference type="Pfam" id="PF01553">
    <property type="entry name" value="Acyltransferase"/>
    <property type="match status" value="1"/>
</dbReference>
<feature type="transmembrane region" description="Helical" evidence="8">
    <location>
        <begin position="6"/>
        <end position="24"/>
    </location>
</feature>
<dbReference type="CDD" id="cd07989">
    <property type="entry name" value="LPLAT_AGPAT-like"/>
    <property type="match status" value="1"/>
</dbReference>
<protein>
    <recommendedName>
        <fullName evidence="7">1-acyl-sn-glycerol-3-phosphate acyltransferase</fullName>
        <ecNumber evidence="7">2.3.1.51</ecNumber>
    </recommendedName>
</protein>
<name>A0A923ID39_9FIRM</name>
<keyword evidence="3 7" id="KW-0444">Lipid biosynthesis</keyword>
<dbReference type="PANTHER" id="PTHR10434">
    <property type="entry name" value="1-ACYL-SN-GLYCEROL-3-PHOSPHATE ACYLTRANSFERASE"/>
    <property type="match status" value="1"/>
</dbReference>
<organism evidence="10 11">
    <name type="scientific">Anaerofilum hominis</name>
    <dbReference type="NCBI Taxonomy" id="2763016"/>
    <lineage>
        <taxon>Bacteria</taxon>
        <taxon>Bacillati</taxon>
        <taxon>Bacillota</taxon>
        <taxon>Clostridia</taxon>
        <taxon>Eubacteriales</taxon>
        <taxon>Oscillospiraceae</taxon>
        <taxon>Anaerofilum</taxon>
    </lineage>
</organism>
<evidence type="ECO:0000313" key="11">
    <source>
        <dbReference type="Proteomes" id="UP000659630"/>
    </source>
</evidence>
<evidence type="ECO:0000256" key="1">
    <source>
        <dbReference type="ARBA" id="ARBA00005189"/>
    </source>
</evidence>
<evidence type="ECO:0000313" key="10">
    <source>
        <dbReference type="EMBL" id="MBC5580845.1"/>
    </source>
</evidence>
<comment type="pathway">
    <text evidence="1">Lipid metabolism.</text>
</comment>
<evidence type="ECO:0000256" key="2">
    <source>
        <dbReference type="ARBA" id="ARBA00008655"/>
    </source>
</evidence>
<comment type="domain">
    <text evidence="7">The HXXXXD motif is essential for acyltransferase activity and may constitute the binding site for the phosphate moiety of the glycerol-3-phosphate.</text>
</comment>
<evidence type="ECO:0000256" key="7">
    <source>
        <dbReference type="RuleBase" id="RU361267"/>
    </source>
</evidence>
<keyword evidence="8" id="KW-0472">Membrane</keyword>
<keyword evidence="5 7" id="KW-0443">Lipid metabolism</keyword>
<keyword evidence="6 7" id="KW-0012">Acyltransferase</keyword>
<comment type="similarity">
    <text evidence="2 7">Belongs to the 1-acyl-sn-glycerol-3-phosphate acyltransferase family.</text>
</comment>
<accession>A0A923ID39</accession>
<dbReference type="EC" id="2.3.1.51" evidence="7"/>
<proteinExistence type="inferred from homology"/>
<feature type="domain" description="Phospholipid/glycerol acyltransferase" evidence="9">
    <location>
        <begin position="71"/>
        <end position="186"/>
    </location>
</feature>
<keyword evidence="4 7" id="KW-0808">Transferase</keyword>
<evidence type="ECO:0000256" key="6">
    <source>
        <dbReference type="ARBA" id="ARBA00023315"/>
    </source>
</evidence>
<keyword evidence="11" id="KW-1185">Reference proteome</keyword>
<comment type="caution">
    <text evidence="10">The sequence shown here is derived from an EMBL/GenBank/DDBJ whole genome shotgun (WGS) entry which is preliminary data.</text>
</comment>
<dbReference type="PANTHER" id="PTHR10434:SF64">
    <property type="entry name" value="1-ACYL-SN-GLYCEROL-3-PHOSPHATE ACYLTRANSFERASE-RELATED"/>
    <property type="match status" value="1"/>
</dbReference>
<dbReference type="GO" id="GO:0016020">
    <property type="term" value="C:membrane"/>
    <property type="evidence" value="ECO:0007669"/>
    <property type="project" value="InterPro"/>
</dbReference>
<reference evidence="10" key="1">
    <citation type="submission" date="2020-08" db="EMBL/GenBank/DDBJ databases">
        <title>Genome public.</title>
        <authorList>
            <person name="Liu C."/>
            <person name="Sun Q."/>
        </authorList>
    </citation>
    <scope>NUCLEOTIDE SEQUENCE</scope>
    <source>
        <strain evidence="10">BX8</strain>
    </source>
</reference>
<dbReference type="GO" id="GO:0006654">
    <property type="term" value="P:phosphatidic acid biosynthetic process"/>
    <property type="evidence" value="ECO:0007669"/>
    <property type="project" value="TreeGrafter"/>
</dbReference>
<comment type="catalytic activity">
    <reaction evidence="7">
        <text>a 1-acyl-sn-glycero-3-phosphate + an acyl-CoA = a 1,2-diacyl-sn-glycero-3-phosphate + CoA</text>
        <dbReference type="Rhea" id="RHEA:19709"/>
        <dbReference type="ChEBI" id="CHEBI:57287"/>
        <dbReference type="ChEBI" id="CHEBI:57970"/>
        <dbReference type="ChEBI" id="CHEBI:58342"/>
        <dbReference type="ChEBI" id="CHEBI:58608"/>
        <dbReference type="EC" id="2.3.1.51"/>
    </reaction>
</comment>
<evidence type="ECO:0000256" key="8">
    <source>
        <dbReference type="SAM" id="Phobius"/>
    </source>
</evidence>
<evidence type="ECO:0000259" key="9">
    <source>
        <dbReference type="SMART" id="SM00563"/>
    </source>
</evidence>
<evidence type="ECO:0000256" key="3">
    <source>
        <dbReference type="ARBA" id="ARBA00022516"/>
    </source>
</evidence>
<keyword evidence="8" id="KW-0812">Transmembrane</keyword>
<keyword evidence="7" id="KW-1208">Phospholipid metabolism</keyword>
<dbReference type="SMART" id="SM00563">
    <property type="entry name" value="PlsC"/>
    <property type="match status" value="1"/>
</dbReference>
<dbReference type="AlphaFoldDB" id="A0A923ID39"/>
<dbReference type="NCBIfam" id="TIGR00530">
    <property type="entry name" value="AGP_acyltrn"/>
    <property type="match status" value="1"/>
</dbReference>
<dbReference type="InterPro" id="IPR002123">
    <property type="entry name" value="Plipid/glycerol_acylTrfase"/>
</dbReference>
<keyword evidence="7" id="KW-0594">Phospholipid biosynthesis</keyword>
<sequence>MHTLLWFLYFWLYLLVVLPLYWRVKGLAKRGDGRHDALTRRVVGRWARRMLWAAGAKVEADGLEHLPQGPAVYVGNHQGYFDIPTVLGYLGDDTKPMVAKKEIDKIPLIRAWMRQLHCVFLDRENPRSAVAALNEAAGWVGKGYSMVVFPEGTRSKTGEVAEFKAGAFKIAQKNRVPVVPFVIDGTAELMERNHYFIHGGEVKLRVLPPIDTSGYGKEDWRALPALCEARVRDGLAALRAER</sequence>
<keyword evidence="8" id="KW-1133">Transmembrane helix</keyword>
<evidence type="ECO:0000256" key="4">
    <source>
        <dbReference type="ARBA" id="ARBA00022679"/>
    </source>
</evidence>